<sequence length="460" mass="52595">MESLPASLMPLESLTHKITLPMGYAVLHMEKTAGTDSGMSAHIERTISPKNADPSRTHLNRELIRFPDEVRNRTEAIQHRLDTAGLTRKIGKNQVRAIRILLTGSPQDMKLIEQNGRLDEWCDDNLKWLQETFGKENIVSAVLHMDETTPHIHATLVPIVKGERRKAKAEQQQAGKKKYRKKNPENARLCADDVMNRAKLKHYQDSYAERMQYYGLERGIEGSEARHVTTSQYYRDLLNQSNSIQENIGILLQNKEQAEKELSRIKGEIKAQNLKGTFVNAASSAAEGIGSLLGSPKIKQQQQEIDRLTAENKGLKEEVKALNRTIQTNETEHRKALDRLKDELKKIYDLFPVIREFLRVEKLCRLIGFSEAATKKLLAFKSLKFGGKIYSPEFKRHFQTEQSIAQVEKHPKREGELRLTIDGLNDSDWFRKKRNEGLQSIGVKLNTPSAEQNKRRGIKM</sequence>
<dbReference type="eggNOG" id="COG4372">
    <property type="taxonomic scope" value="Bacteria"/>
</dbReference>
<keyword evidence="3" id="KW-1185">Reference proteome</keyword>
<reference evidence="2 3" key="1">
    <citation type="submission" date="2012-01" db="EMBL/GenBank/DDBJ databases">
        <title>The Genome Sequence of Odoribacter laneus YIT 12061.</title>
        <authorList>
            <consortium name="The Broad Institute Genome Sequencing Platform"/>
            <person name="Earl A."/>
            <person name="Ward D."/>
            <person name="Feldgarden M."/>
            <person name="Gevers D."/>
            <person name="Morotomi M."/>
            <person name="Young S.K."/>
            <person name="Zeng Q."/>
            <person name="Gargeya S."/>
            <person name="Fitzgerald M."/>
            <person name="Haas B."/>
            <person name="Abouelleil A."/>
            <person name="Alvarado L."/>
            <person name="Arachchi H.M."/>
            <person name="Berlin A."/>
            <person name="Chapman S.B."/>
            <person name="Gearin G."/>
            <person name="Goldberg J."/>
            <person name="Griggs A."/>
            <person name="Gujja S."/>
            <person name="Hansen M."/>
            <person name="Heiman D."/>
            <person name="Howarth C."/>
            <person name="Larimer J."/>
            <person name="Lui A."/>
            <person name="MacDonald P.J.P."/>
            <person name="McCowen C."/>
            <person name="Montmayeur A."/>
            <person name="Murphy C."/>
            <person name="Neiman D."/>
            <person name="Pearson M."/>
            <person name="Priest M."/>
            <person name="Roberts A."/>
            <person name="Saif S."/>
            <person name="Shea T."/>
            <person name="Sisk P."/>
            <person name="Stolte C."/>
            <person name="Sykes S."/>
            <person name="Wortman J."/>
            <person name="Nusbaum C."/>
            <person name="Birren B."/>
        </authorList>
    </citation>
    <scope>NUCLEOTIDE SEQUENCE [LARGE SCALE GENOMIC DNA]</scope>
    <source>
        <strain evidence="2 3">YIT 12061</strain>
    </source>
</reference>
<dbReference type="AlphaFoldDB" id="H1DGD4"/>
<dbReference type="Gene3D" id="3.30.930.30">
    <property type="match status" value="1"/>
</dbReference>
<dbReference type="InterPro" id="IPR001668">
    <property type="entry name" value="Mob_Pre"/>
</dbReference>
<dbReference type="NCBIfam" id="NF041497">
    <property type="entry name" value="MobV"/>
    <property type="match status" value="1"/>
</dbReference>
<gene>
    <name evidence="2" type="ORF">HMPREF9449_01320</name>
</gene>
<evidence type="ECO:0000256" key="1">
    <source>
        <dbReference type="SAM" id="Coils"/>
    </source>
</evidence>
<dbReference type="HOGENOM" id="CLU_052306_0_0_10"/>
<dbReference type="EMBL" id="ADMC01000019">
    <property type="protein sequence ID" value="EHP48122.1"/>
    <property type="molecule type" value="Genomic_DNA"/>
</dbReference>
<dbReference type="GO" id="GO:0003677">
    <property type="term" value="F:DNA binding"/>
    <property type="evidence" value="ECO:0007669"/>
    <property type="project" value="InterPro"/>
</dbReference>
<dbReference type="Proteomes" id="UP000004892">
    <property type="component" value="Unassembled WGS sequence"/>
</dbReference>
<protein>
    <recommendedName>
        <fullName evidence="4">Plasmid recombination enzyme</fullName>
    </recommendedName>
</protein>
<dbReference type="CDD" id="cd17242">
    <property type="entry name" value="MobM_relaxase"/>
    <property type="match status" value="1"/>
</dbReference>
<accession>H1DGD4</accession>
<evidence type="ECO:0000313" key="3">
    <source>
        <dbReference type="Proteomes" id="UP000004892"/>
    </source>
</evidence>
<comment type="caution">
    <text evidence="2">The sequence shown here is derived from an EMBL/GenBank/DDBJ whole genome shotgun (WGS) entry which is preliminary data.</text>
</comment>
<evidence type="ECO:0000313" key="2">
    <source>
        <dbReference type="EMBL" id="EHP48122.1"/>
    </source>
</evidence>
<dbReference type="STRING" id="742817.HMPREF9449_01320"/>
<dbReference type="PATRIC" id="fig|742817.3.peg.1399"/>
<keyword evidence="1" id="KW-0175">Coiled coil</keyword>
<evidence type="ECO:0008006" key="4">
    <source>
        <dbReference type="Google" id="ProtNLM"/>
    </source>
</evidence>
<organism evidence="2 3">
    <name type="scientific">Odoribacter laneus YIT 12061</name>
    <dbReference type="NCBI Taxonomy" id="742817"/>
    <lineage>
        <taxon>Bacteria</taxon>
        <taxon>Pseudomonadati</taxon>
        <taxon>Bacteroidota</taxon>
        <taxon>Bacteroidia</taxon>
        <taxon>Bacteroidales</taxon>
        <taxon>Odoribacteraceae</taxon>
        <taxon>Odoribacter</taxon>
    </lineage>
</organism>
<feature type="coiled-coil region" evidence="1">
    <location>
        <begin position="241"/>
        <end position="332"/>
    </location>
</feature>
<dbReference type="GO" id="GO:0006310">
    <property type="term" value="P:DNA recombination"/>
    <property type="evidence" value="ECO:0007669"/>
    <property type="project" value="InterPro"/>
</dbReference>
<proteinExistence type="predicted"/>
<dbReference type="Pfam" id="PF01076">
    <property type="entry name" value="Mob_Pre"/>
    <property type="match status" value="2"/>
</dbReference>
<name>H1DGD4_9BACT</name>